<dbReference type="EMBL" id="JBHSDP010000015">
    <property type="protein sequence ID" value="MFC4329477.1"/>
    <property type="molecule type" value="Genomic_DNA"/>
</dbReference>
<keyword evidence="3" id="KW-1185">Reference proteome</keyword>
<feature type="transmembrane region" description="Helical" evidence="1">
    <location>
        <begin position="167"/>
        <end position="189"/>
    </location>
</feature>
<keyword evidence="1" id="KW-0472">Membrane</keyword>
<organism evidence="2 3">
    <name type="scientific">Streptomyces andamanensis</name>
    <dbReference type="NCBI Taxonomy" id="1565035"/>
    <lineage>
        <taxon>Bacteria</taxon>
        <taxon>Bacillati</taxon>
        <taxon>Actinomycetota</taxon>
        <taxon>Actinomycetes</taxon>
        <taxon>Kitasatosporales</taxon>
        <taxon>Streptomycetaceae</taxon>
        <taxon>Streptomyces</taxon>
    </lineage>
</organism>
<dbReference type="Proteomes" id="UP001595824">
    <property type="component" value="Unassembled WGS sequence"/>
</dbReference>
<name>A0ABV8TGB3_9ACTN</name>
<feature type="transmembrane region" description="Helical" evidence="1">
    <location>
        <begin position="55"/>
        <end position="75"/>
    </location>
</feature>
<evidence type="ECO:0000313" key="3">
    <source>
        <dbReference type="Proteomes" id="UP001595824"/>
    </source>
</evidence>
<keyword evidence="1" id="KW-1133">Transmembrane helix</keyword>
<proteinExistence type="predicted"/>
<evidence type="ECO:0000256" key="1">
    <source>
        <dbReference type="SAM" id="Phobius"/>
    </source>
</evidence>
<feature type="transmembrane region" description="Helical" evidence="1">
    <location>
        <begin position="195"/>
        <end position="215"/>
    </location>
</feature>
<keyword evidence="1" id="KW-0812">Transmembrane</keyword>
<dbReference type="RefSeq" id="WP_381739967.1">
    <property type="nucleotide sequence ID" value="NZ_JBHSDP010000015.1"/>
</dbReference>
<sequence length="228" mass="22536">MTISARGPAPASAVRAAGYVHAAAWILGLAVGWGATPDIGDTDAGITAAYADRPVQAVAQALSVHGVAAVALLVVGSGLAGRGRRTGSTAAGAAGWAARAAGALAGGQLVLELIAVSGADAASPGRTGALFEVVQRTDGAKMLTLAVLAAATCAASRDRHGTLLRRWEVVIGWFLAATITASGVGYLLLHTALTPAAFISLPLLLIWIAALGAALGSRSGRSPDLTGC</sequence>
<evidence type="ECO:0000313" key="2">
    <source>
        <dbReference type="EMBL" id="MFC4329477.1"/>
    </source>
</evidence>
<gene>
    <name evidence="2" type="ORF">ACFPC0_17060</name>
</gene>
<feature type="transmembrane region" description="Helical" evidence="1">
    <location>
        <begin position="12"/>
        <end position="35"/>
    </location>
</feature>
<comment type="caution">
    <text evidence="2">The sequence shown here is derived from an EMBL/GenBank/DDBJ whole genome shotgun (WGS) entry which is preliminary data.</text>
</comment>
<reference evidence="3" key="1">
    <citation type="journal article" date="2019" name="Int. J. Syst. Evol. Microbiol.">
        <title>The Global Catalogue of Microorganisms (GCM) 10K type strain sequencing project: providing services to taxonomists for standard genome sequencing and annotation.</title>
        <authorList>
            <consortium name="The Broad Institute Genomics Platform"/>
            <consortium name="The Broad Institute Genome Sequencing Center for Infectious Disease"/>
            <person name="Wu L."/>
            <person name="Ma J."/>
        </authorList>
    </citation>
    <scope>NUCLEOTIDE SEQUENCE [LARGE SCALE GENOMIC DNA]</scope>
    <source>
        <strain evidence="3">PCU 347</strain>
    </source>
</reference>
<accession>A0ABV8TGB3</accession>
<evidence type="ECO:0008006" key="4">
    <source>
        <dbReference type="Google" id="ProtNLM"/>
    </source>
</evidence>
<protein>
    <recommendedName>
        <fullName evidence="4">DUF4386 family protein</fullName>
    </recommendedName>
</protein>